<dbReference type="InterPro" id="IPR014743">
    <property type="entry name" value="Cl-channel_core"/>
</dbReference>
<organism evidence="11 12">
    <name type="scientific">Paenibacillus artemisiicola</name>
    <dbReference type="NCBI Taxonomy" id="1172618"/>
    <lineage>
        <taxon>Bacteria</taxon>
        <taxon>Bacillati</taxon>
        <taxon>Bacillota</taxon>
        <taxon>Bacilli</taxon>
        <taxon>Bacillales</taxon>
        <taxon>Paenibacillaceae</taxon>
        <taxon>Paenibacillus</taxon>
    </lineage>
</organism>
<feature type="transmembrane region" description="Helical" evidence="10">
    <location>
        <begin position="61"/>
        <end position="84"/>
    </location>
</feature>
<evidence type="ECO:0000256" key="6">
    <source>
        <dbReference type="ARBA" id="ARBA00023136"/>
    </source>
</evidence>
<dbReference type="InterPro" id="IPR046342">
    <property type="entry name" value="CBS_dom_sf"/>
</dbReference>
<dbReference type="Pfam" id="PF00654">
    <property type="entry name" value="Voltage_CLC"/>
    <property type="match status" value="1"/>
</dbReference>
<evidence type="ECO:0000256" key="5">
    <source>
        <dbReference type="ARBA" id="ARBA00023065"/>
    </source>
</evidence>
<feature type="transmembrane region" description="Helical" evidence="10">
    <location>
        <begin position="366"/>
        <end position="391"/>
    </location>
</feature>
<keyword evidence="7" id="KW-0869">Chloride channel</keyword>
<dbReference type="PANTHER" id="PTHR43427">
    <property type="entry name" value="CHLORIDE CHANNEL PROTEIN CLC-E"/>
    <property type="match status" value="1"/>
</dbReference>
<evidence type="ECO:0000256" key="2">
    <source>
        <dbReference type="ARBA" id="ARBA00022448"/>
    </source>
</evidence>
<evidence type="ECO:0000256" key="9">
    <source>
        <dbReference type="ARBA" id="ARBA00023303"/>
    </source>
</evidence>
<dbReference type="SUPFAM" id="SSF54631">
    <property type="entry name" value="CBS-domain pair"/>
    <property type="match status" value="1"/>
</dbReference>
<keyword evidence="12" id="KW-1185">Reference proteome</keyword>
<dbReference type="Gene3D" id="1.10.3080.10">
    <property type="entry name" value="Clc chloride channel"/>
    <property type="match status" value="1"/>
</dbReference>
<feature type="transmembrane region" description="Helical" evidence="10">
    <location>
        <begin position="397"/>
        <end position="418"/>
    </location>
</feature>
<dbReference type="SUPFAM" id="SSF81340">
    <property type="entry name" value="Clc chloride channel"/>
    <property type="match status" value="1"/>
</dbReference>
<reference evidence="11 12" key="1">
    <citation type="submission" date="2021-03" db="EMBL/GenBank/DDBJ databases">
        <title>Paenibacillus artemisicola MWE-103 whole genome sequence.</title>
        <authorList>
            <person name="Ham Y.J."/>
        </authorList>
    </citation>
    <scope>NUCLEOTIDE SEQUENCE [LARGE SCALE GENOMIC DNA]</scope>
    <source>
        <strain evidence="11 12">MWE-103</strain>
    </source>
</reference>
<comment type="caution">
    <text evidence="11">The sequence shown here is derived from an EMBL/GenBank/DDBJ whole genome shotgun (WGS) entry which is preliminary data.</text>
</comment>
<keyword evidence="5" id="KW-0406">Ion transport</keyword>
<evidence type="ECO:0000256" key="4">
    <source>
        <dbReference type="ARBA" id="ARBA00022989"/>
    </source>
</evidence>
<evidence type="ECO:0000313" key="11">
    <source>
        <dbReference type="EMBL" id="MBO7745741.1"/>
    </source>
</evidence>
<dbReference type="InterPro" id="IPR001807">
    <property type="entry name" value="ClC"/>
</dbReference>
<evidence type="ECO:0000256" key="10">
    <source>
        <dbReference type="SAM" id="Phobius"/>
    </source>
</evidence>
<dbReference type="Gene3D" id="3.10.580.10">
    <property type="entry name" value="CBS-domain"/>
    <property type="match status" value="1"/>
</dbReference>
<feature type="transmembrane region" description="Helical" evidence="10">
    <location>
        <begin position="334"/>
        <end position="357"/>
    </location>
</feature>
<feature type="transmembrane region" description="Helical" evidence="10">
    <location>
        <begin position="307"/>
        <end position="328"/>
    </location>
</feature>
<accession>A0ABS3WBN6</accession>
<feature type="transmembrane region" description="Helical" evidence="10">
    <location>
        <begin position="275"/>
        <end position="295"/>
    </location>
</feature>
<keyword evidence="2" id="KW-0813">Transport</keyword>
<dbReference type="CDD" id="cd00400">
    <property type="entry name" value="Voltage_gated_ClC"/>
    <property type="match status" value="1"/>
</dbReference>
<feature type="transmembrane region" description="Helical" evidence="10">
    <location>
        <begin position="158"/>
        <end position="183"/>
    </location>
</feature>
<protein>
    <submittedName>
        <fullName evidence="11">Chloride channel protein</fullName>
    </submittedName>
</protein>
<evidence type="ECO:0000313" key="12">
    <source>
        <dbReference type="Proteomes" id="UP000670947"/>
    </source>
</evidence>
<dbReference type="PANTHER" id="PTHR43427:SF6">
    <property type="entry name" value="CHLORIDE CHANNEL PROTEIN CLC-E"/>
    <property type="match status" value="1"/>
</dbReference>
<evidence type="ECO:0000256" key="8">
    <source>
        <dbReference type="ARBA" id="ARBA00023214"/>
    </source>
</evidence>
<dbReference type="RefSeq" id="WP_208848575.1">
    <property type="nucleotide sequence ID" value="NZ_JAGGDJ010000012.1"/>
</dbReference>
<dbReference type="Proteomes" id="UP000670947">
    <property type="component" value="Unassembled WGS sequence"/>
</dbReference>
<keyword evidence="4 10" id="KW-1133">Transmembrane helix</keyword>
<dbReference type="InterPro" id="IPR050368">
    <property type="entry name" value="ClC-type_chloride_channel"/>
</dbReference>
<comment type="subcellular location">
    <subcellularLocation>
        <location evidence="1">Membrane</location>
        <topology evidence="1">Multi-pass membrane protein</topology>
    </subcellularLocation>
</comment>
<evidence type="ECO:0000256" key="7">
    <source>
        <dbReference type="ARBA" id="ARBA00023173"/>
    </source>
</evidence>
<keyword evidence="6 10" id="KW-0472">Membrane</keyword>
<keyword evidence="8" id="KW-0868">Chloride</keyword>
<feature type="transmembrane region" description="Helical" evidence="10">
    <location>
        <begin position="233"/>
        <end position="255"/>
    </location>
</feature>
<evidence type="ECO:0000256" key="3">
    <source>
        <dbReference type="ARBA" id="ARBA00022692"/>
    </source>
</evidence>
<keyword evidence="3 10" id="KW-0812">Transmembrane</keyword>
<dbReference type="EMBL" id="JAGGDJ010000012">
    <property type="protein sequence ID" value="MBO7745741.1"/>
    <property type="molecule type" value="Genomic_DNA"/>
</dbReference>
<name>A0ABS3WBN6_9BACL</name>
<feature type="transmembrane region" description="Helical" evidence="10">
    <location>
        <begin position="189"/>
        <end position="213"/>
    </location>
</feature>
<sequence length="568" mass="59919">MRSRVMGRFARLEAESFLLLLVAAGIGIGGGFGAVGFRKVVELAGYLFYGRSADEISQYVYGIRTLIMPALGGLLTGLLIYLFAREAKGHGVPEVMVAVTDKGGVIRKRIVLVKALASALTIGSGGSVGREGPIVHIGSAWGSAFGQWLGISKRRLPLLVACGAAAGISGTFNAPIGGALFAFEIILGSFALTYIGPIVVSSVVSAAIGRVFLGNLPTFPVPHDEMQGSMGMIALFALLGLAGGLLSLVYIRSLLLFERRWEAVRTLPEWTKPAIGGLAVGVIGFFYPQLLGVGYPAVELTLTGHATLHLVVVLLALKLFATTTTIASGGSGGVFAPGLFMGAMMGSAFGILANLLLPLPDVNPGIFAIVGMAAVFAGTAHAPITAMVMLFELTGDYRLILPLMLVAILSSSVTTKLFRESIYTAKAAKRGIDLIRKRAADKLSAILVTEAMDVEPVMIASNTTIEVAIGLFMGRRGQIAIVKDDQGNWLGFVNKIRMLEEVSLGNGDVRVQTVMECVMPWIEGTATLGEASVRLCAEQSDSLIVKNERLEPLGLISALDIVRAYRLP</sequence>
<proteinExistence type="predicted"/>
<gene>
    <name evidence="11" type="ORF">I8J29_16140</name>
</gene>
<keyword evidence="9" id="KW-0407">Ion channel</keyword>
<evidence type="ECO:0000256" key="1">
    <source>
        <dbReference type="ARBA" id="ARBA00004141"/>
    </source>
</evidence>
<dbReference type="PRINTS" id="PR00762">
    <property type="entry name" value="CLCHANNEL"/>
</dbReference>